<gene>
    <name evidence="1" type="ORF">IEQ34_014269</name>
</gene>
<accession>A0AAV7GLH9</accession>
<keyword evidence="2" id="KW-1185">Reference proteome</keyword>
<organism evidence="1 2">
    <name type="scientific">Dendrobium chrysotoxum</name>
    <name type="common">Orchid</name>
    <dbReference type="NCBI Taxonomy" id="161865"/>
    <lineage>
        <taxon>Eukaryota</taxon>
        <taxon>Viridiplantae</taxon>
        <taxon>Streptophyta</taxon>
        <taxon>Embryophyta</taxon>
        <taxon>Tracheophyta</taxon>
        <taxon>Spermatophyta</taxon>
        <taxon>Magnoliopsida</taxon>
        <taxon>Liliopsida</taxon>
        <taxon>Asparagales</taxon>
        <taxon>Orchidaceae</taxon>
        <taxon>Epidendroideae</taxon>
        <taxon>Malaxideae</taxon>
        <taxon>Dendrobiinae</taxon>
        <taxon>Dendrobium</taxon>
    </lineage>
</organism>
<dbReference type="Proteomes" id="UP000775213">
    <property type="component" value="Unassembled WGS sequence"/>
</dbReference>
<reference evidence="1 2" key="1">
    <citation type="journal article" date="2021" name="Hortic Res">
        <title>Chromosome-scale assembly of the Dendrobium chrysotoxum genome enhances the understanding of orchid evolution.</title>
        <authorList>
            <person name="Zhang Y."/>
            <person name="Zhang G.Q."/>
            <person name="Zhang D."/>
            <person name="Liu X.D."/>
            <person name="Xu X.Y."/>
            <person name="Sun W.H."/>
            <person name="Yu X."/>
            <person name="Zhu X."/>
            <person name="Wang Z.W."/>
            <person name="Zhao X."/>
            <person name="Zhong W.Y."/>
            <person name="Chen H."/>
            <person name="Yin W.L."/>
            <person name="Huang T."/>
            <person name="Niu S.C."/>
            <person name="Liu Z.J."/>
        </authorList>
    </citation>
    <scope>NUCLEOTIDE SEQUENCE [LARGE SCALE GENOMIC DNA]</scope>
    <source>
        <strain evidence="1">Lindl</strain>
    </source>
</reference>
<sequence>MYKTPFYQPDEAENLNSFRFLLKRAENPDSFCFLLKQAENLNSFRFLQKRAENPDLLANDPPIENTDNWMIWRFWMISRKGYSDHPEMIGGSLFSREKKAICRGYGALQEKMLAKVEMRACNLIAKEGLTPEEGNIEANERVFSIVMGPEHSGQSTARARIEQWSRVMRKSDGNEGPSSHDAPKGFLIKTLQYYDLLHKLSYISSMEQHKIFLPEWKVQT</sequence>
<proteinExistence type="predicted"/>
<protein>
    <submittedName>
        <fullName evidence="1">Uncharacterized protein</fullName>
    </submittedName>
</protein>
<dbReference type="AlphaFoldDB" id="A0AAV7GLH9"/>
<dbReference type="EMBL" id="JAGFBR010000013">
    <property type="protein sequence ID" value="KAH0456362.1"/>
    <property type="molecule type" value="Genomic_DNA"/>
</dbReference>
<name>A0AAV7GLH9_DENCH</name>
<evidence type="ECO:0000313" key="2">
    <source>
        <dbReference type="Proteomes" id="UP000775213"/>
    </source>
</evidence>
<comment type="caution">
    <text evidence="1">The sequence shown here is derived from an EMBL/GenBank/DDBJ whole genome shotgun (WGS) entry which is preliminary data.</text>
</comment>
<evidence type="ECO:0000313" key="1">
    <source>
        <dbReference type="EMBL" id="KAH0456362.1"/>
    </source>
</evidence>